<dbReference type="EMBL" id="CP137852">
    <property type="protein sequence ID" value="WPB87561.1"/>
    <property type="molecule type" value="Genomic_DNA"/>
</dbReference>
<dbReference type="Proteomes" id="UP001305521">
    <property type="component" value="Chromosome"/>
</dbReference>
<organism evidence="2 3">
    <name type="scientific">Sediminicoccus rosea</name>
    <dbReference type="NCBI Taxonomy" id="1225128"/>
    <lineage>
        <taxon>Bacteria</taxon>
        <taxon>Pseudomonadati</taxon>
        <taxon>Pseudomonadota</taxon>
        <taxon>Alphaproteobacteria</taxon>
        <taxon>Acetobacterales</taxon>
        <taxon>Roseomonadaceae</taxon>
        <taxon>Sediminicoccus</taxon>
    </lineage>
</organism>
<protein>
    <submittedName>
        <fullName evidence="2">PaaI family thioesterase</fullName>
        <ecNumber evidence="2">3.1.2.-</ecNumber>
    </submittedName>
</protein>
<accession>A0ABZ0PQV6</accession>
<evidence type="ECO:0000313" key="3">
    <source>
        <dbReference type="Proteomes" id="UP001305521"/>
    </source>
</evidence>
<feature type="domain" description="Thioesterase" evidence="1">
    <location>
        <begin position="51"/>
        <end position="123"/>
    </location>
</feature>
<keyword evidence="3" id="KW-1185">Reference proteome</keyword>
<keyword evidence="2" id="KW-0378">Hydrolase</keyword>
<dbReference type="GO" id="GO:0016787">
    <property type="term" value="F:hydrolase activity"/>
    <property type="evidence" value="ECO:0007669"/>
    <property type="project" value="UniProtKB-KW"/>
</dbReference>
<dbReference type="Gene3D" id="3.10.129.10">
    <property type="entry name" value="Hotdog Thioesterase"/>
    <property type="match status" value="1"/>
</dbReference>
<dbReference type="SUPFAM" id="SSF54637">
    <property type="entry name" value="Thioesterase/thiol ester dehydrase-isomerase"/>
    <property type="match status" value="1"/>
</dbReference>
<evidence type="ECO:0000259" key="1">
    <source>
        <dbReference type="Pfam" id="PF03061"/>
    </source>
</evidence>
<dbReference type="EC" id="3.1.2.-" evidence="2"/>
<sequence>MTPPLSLAEIEAIIHRGVPLAAAWGVRVLSASAEEAVLELPHNPALLRPGNTVSGPAIMGLADMAMWAVLLAGSEGRDESLTANMHVNFLRPCGPGPISATARLIKGQGRSIFGEILVRPLETKDVSVHVTTSWVRGRPPDGPAR</sequence>
<gene>
    <name evidence="2" type="ORF">R9Z33_11930</name>
</gene>
<proteinExistence type="predicted"/>
<evidence type="ECO:0000313" key="2">
    <source>
        <dbReference type="EMBL" id="WPB87561.1"/>
    </source>
</evidence>
<dbReference type="InterPro" id="IPR006683">
    <property type="entry name" value="Thioestr_dom"/>
</dbReference>
<dbReference type="RefSeq" id="WP_318651513.1">
    <property type="nucleotide sequence ID" value="NZ_CP137852.1"/>
</dbReference>
<dbReference type="InterPro" id="IPR029069">
    <property type="entry name" value="HotDog_dom_sf"/>
</dbReference>
<reference evidence="2 3" key="1">
    <citation type="submission" date="2023-11" db="EMBL/GenBank/DDBJ databases">
        <title>Arctic aerobic anoxygenic photoheterotroph Sediminicoccus rosea KRV36 adapts its photosynthesis to long days of polar summer.</title>
        <authorList>
            <person name="Tomasch J."/>
            <person name="Kopejtka K."/>
            <person name="Bily T."/>
            <person name="Gardiner A.T."/>
            <person name="Gardian Z."/>
            <person name="Shivaramu S."/>
            <person name="Koblizek M."/>
            <person name="Engelhardt F."/>
            <person name="Kaftan D."/>
        </authorList>
    </citation>
    <scope>NUCLEOTIDE SEQUENCE [LARGE SCALE GENOMIC DNA]</scope>
    <source>
        <strain evidence="2 3">R-30</strain>
    </source>
</reference>
<dbReference type="CDD" id="cd03443">
    <property type="entry name" value="PaaI_thioesterase"/>
    <property type="match status" value="1"/>
</dbReference>
<name>A0ABZ0PQV6_9PROT</name>
<dbReference type="Pfam" id="PF03061">
    <property type="entry name" value="4HBT"/>
    <property type="match status" value="1"/>
</dbReference>